<dbReference type="EMBL" id="KZ819446">
    <property type="protein sequence ID" value="PWN39764.1"/>
    <property type="molecule type" value="Genomic_DNA"/>
</dbReference>
<dbReference type="InterPro" id="IPR035587">
    <property type="entry name" value="DUS-like_FMN-bd"/>
</dbReference>
<dbReference type="PANTHER" id="PTHR45846">
    <property type="entry name" value="TRNA-DIHYDROURIDINE(47) SYNTHASE [NAD(P)(+)]-LIKE"/>
    <property type="match status" value="1"/>
</dbReference>
<dbReference type="GO" id="GO:0102265">
    <property type="term" value="F:tRNA-dihydrouridine47 synthase activity"/>
    <property type="evidence" value="ECO:0007669"/>
    <property type="project" value="UniProtKB-EC"/>
</dbReference>
<evidence type="ECO:0000256" key="7">
    <source>
        <dbReference type="ARBA" id="ARBA00022694"/>
    </source>
</evidence>
<feature type="region of interest" description="Disordered" evidence="18">
    <location>
        <begin position="816"/>
        <end position="837"/>
    </location>
</feature>
<evidence type="ECO:0000256" key="1">
    <source>
        <dbReference type="ARBA" id="ARBA00001917"/>
    </source>
</evidence>
<evidence type="ECO:0000256" key="3">
    <source>
        <dbReference type="ARBA" id="ARBA00022143"/>
    </source>
</evidence>
<evidence type="ECO:0000256" key="12">
    <source>
        <dbReference type="ARBA" id="ARBA00048266"/>
    </source>
</evidence>
<comment type="catalytic activity">
    <reaction evidence="15">
        <text>5,6-dihydrouridine(47) in tRNA + NADP(+) = uridine(47) in tRNA + NADPH + H(+)</text>
        <dbReference type="Rhea" id="RHEA:53360"/>
        <dbReference type="Rhea" id="RHEA-COMP:13539"/>
        <dbReference type="Rhea" id="RHEA-COMP:13540"/>
        <dbReference type="ChEBI" id="CHEBI:15378"/>
        <dbReference type="ChEBI" id="CHEBI:57783"/>
        <dbReference type="ChEBI" id="CHEBI:58349"/>
        <dbReference type="ChEBI" id="CHEBI:65315"/>
        <dbReference type="ChEBI" id="CHEBI:74443"/>
        <dbReference type="EC" id="1.3.1.89"/>
    </reaction>
    <physiologicalReaction direction="right-to-left" evidence="15">
        <dbReference type="Rhea" id="RHEA:53362"/>
    </physiologicalReaction>
</comment>
<dbReference type="InterPro" id="IPR018517">
    <property type="entry name" value="tRNA_hU_synthase_CS"/>
</dbReference>
<keyword evidence="16 17" id="KW-0862">Zinc</keyword>
<protein>
    <recommendedName>
        <fullName evidence="3 17">tRNA-dihydrouridine(47) synthase [NAD(P)(+)]</fullName>
        <ecNumber evidence="2 17">1.3.1.89</ecNumber>
    </recommendedName>
    <alternativeName>
        <fullName evidence="17">tRNA-dihydrouridine synthase 3</fullName>
    </alternativeName>
</protein>
<evidence type="ECO:0000259" key="19">
    <source>
        <dbReference type="PROSITE" id="PS50103"/>
    </source>
</evidence>
<dbReference type="FunCoup" id="A0A316VRB8">
    <property type="interactions" value="427"/>
</dbReference>
<dbReference type="AlphaFoldDB" id="A0A316VRB8"/>
<feature type="compositionally biased region" description="Basic residues" evidence="18">
    <location>
        <begin position="110"/>
        <end position="121"/>
    </location>
</feature>
<keyword evidence="6" id="KW-0507">mRNA processing</keyword>
<evidence type="ECO:0000256" key="14">
    <source>
        <dbReference type="ARBA" id="ARBA00049447"/>
    </source>
</evidence>
<comment type="function">
    <text evidence="17">Catalyzes the synthesis of dihydrouridine, a modified base found in the D-loop of most tRNAs. Specifically modifies U47 in cytoplasmic tRNAs.</text>
</comment>
<dbReference type="EC" id="1.3.1.89" evidence="2 17"/>
<keyword evidence="9 17" id="KW-0521">NADP</keyword>
<organism evidence="20 21">
    <name type="scientific">Ceraceosorus guamensis</name>
    <dbReference type="NCBI Taxonomy" id="1522189"/>
    <lineage>
        <taxon>Eukaryota</taxon>
        <taxon>Fungi</taxon>
        <taxon>Dikarya</taxon>
        <taxon>Basidiomycota</taxon>
        <taxon>Ustilaginomycotina</taxon>
        <taxon>Exobasidiomycetes</taxon>
        <taxon>Ceraceosorales</taxon>
        <taxon>Ceraceosoraceae</taxon>
        <taxon>Ceraceosorus</taxon>
    </lineage>
</organism>
<evidence type="ECO:0000256" key="10">
    <source>
        <dbReference type="ARBA" id="ARBA00023002"/>
    </source>
</evidence>
<dbReference type="CDD" id="cd02801">
    <property type="entry name" value="DUS_like_FMN"/>
    <property type="match status" value="1"/>
</dbReference>
<sequence length="837" mass="91088">MQSQSGPSNGGHLVQPDASDLSAPATQAEESNTARQAGIAPIRAEYLVQIIRGQTGQHERARAEAGQGAEGTEHDQHDADEADDAAESAGAVCGHVRAAEARGDGEGPSKKLKGAARKKAMRAAAAQGGSGGKQNKGRKFGRVTDAKGICHAAARGAACTNEHSCKFSHDIKGYLLTKPRDLHFPHQPQASSSLVGLEPHERLAYLDALYTTTPPFVRWPTGAGEIADEPKDEDAPRAAARDIDDTLSNQTRCPSFDAHRAKEAPGSSTDTCPAGWKCRFLGAHVSREVGGRSLSTLDNMEGLALLRFGPGAHATADKGKARVAPDERNYPNADSIRALSRKKYPLPLTRAATAILDKDPPNAQASGRVIFDAQAARRAYASEQAQSQSTKQLDVQSEPGTASARVDFEELENSAGASSDPHALSAATGRRLHDAEFSGSTIGQLDSARIRPPEKRRLQWKGELYLAPLTTTGNLPFRRMCTTLGADITCGEMGLSESYMQGSSSEWSLVRRWEGERIFGTQLCGGKVNTMISAAEALATEVGDGLDFVDINCGCPIDLVYNRGAGSALLDSVNRMGKIVRGVSAVMGEIPVTVKLRTGTSATRTVHKVFPRLQTDFGVGAATLHGRSRKQRYKNEASWEYIGECVKAYRDSLHAHNEEARTADEEEMLPIPIYGNGDVYDWRRYYETLDISGVDGEMFARGALVKPWVFTEVKEKRDWDISSRERLDLVRQYAEWGLTHWGSDTQGVNTCRRYLCEYLSFTCRYIPVGLLESLPAKLNDRPPAYKGRDELETLLASTRASDWVRLSEMFLGKSPSEFTFQPKHKSSSYEDNAEQQG</sequence>
<feature type="region of interest" description="Disordered" evidence="18">
    <location>
        <begin position="54"/>
        <end position="139"/>
    </location>
</feature>
<comment type="catalytic activity">
    <reaction evidence="12">
        <text>5,6-dihydrouridine(47) in tRNA + NAD(+) = uridine(47) in tRNA + NADH + H(+)</text>
        <dbReference type="Rhea" id="RHEA:53364"/>
        <dbReference type="Rhea" id="RHEA-COMP:13539"/>
        <dbReference type="Rhea" id="RHEA-COMP:13540"/>
        <dbReference type="ChEBI" id="CHEBI:15378"/>
        <dbReference type="ChEBI" id="CHEBI:57540"/>
        <dbReference type="ChEBI" id="CHEBI:57945"/>
        <dbReference type="ChEBI" id="CHEBI:65315"/>
        <dbReference type="ChEBI" id="CHEBI:74443"/>
        <dbReference type="EC" id="1.3.1.89"/>
    </reaction>
    <physiologicalReaction direction="right-to-left" evidence="12">
        <dbReference type="Rhea" id="RHEA:53366"/>
    </physiologicalReaction>
</comment>
<dbReference type="GO" id="GO:0003723">
    <property type="term" value="F:RNA binding"/>
    <property type="evidence" value="ECO:0007669"/>
    <property type="project" value="TreeGrafter"/>
</dbReference>
<dbReference type="SUPFAM" id="SSF51395">
    <property type="entry name" value="FMN-linked oxidoreductases"/>
    <property type="match status" value="1"/>
</dbReference>
<dbReference type="Pfam" id="PF01207">
    <property type="entry name" value="Dus"/>
    <property type="match status" value="2"/>
</dbReference>
<evidence type="ECO:0000256" key="13">
    <source>
        <dbReference type="ARBA" id="ARBA00048342"/>
    </source>
</evidence>
<feature type="compositionally biased region" description="Basic and acidic residues" evidence="18">
    <location>
        <begin position="315"/>
        <end position="329"/>
    </location>
</feature>
<keyword evidence="11 17" id="KW-0520">NAD</keyword>
<dbReference type="Gene3D" id="3.20.20.70">
    <property type="entry name" value="Aldolase class I"/>
    <property type="match status" value="1"/>
</dbReference>
<evidence type="ECO:0000256" key="5">
    <source>
        <dbReference type="ARBA" id="ARBA00022643"/>
    </source>
</evidence>
<feature type="region of interest" description="Disordered" evidence="18">
    <location>
        <begin position="1"/>
        <end position="40"/>
    </location>
</feature>
<dbReference type="Proteomes" id="UP000245783">
    <property type="component" value="Unassembled WGS sequence"/>
</dbReference>
<evidence type="ECO:0000256" key="8">
    <source>
        <dbReference type="ARBA" id="ARBA00022771"/>
    </source>
</evidence>
<dbReference type="STRING" id="1522189.A0A316VRB8"/>
<dbReference type="GO" id="GO:0006397">
    <property type="term" value="P:mRNA processing"/>
    <property type="evidence" value="ECO:0007669"/>
    <property type="project" value="UniProtKB-KW"/>
</dbReference>
<comment type="similarity">
    <text evidence="17">Belongs to the dus family. Dus3 subfamily.</text>
</comment>
<keyword evidence="16 17" id="KW-0479">Metal-binding</keyword>
<keyword evidence="7 17" id="KW-0819">tRNA processing</keyword>
<feature type="compositionally biased region" description="Polar residues" evidence="18">
    <location>
        <begin position="24"/>
        <end position="35"/>
    </location>
</feature>
<dbReference type="GO" id="GO:0050660">
    <property type="term" value="F:flavin adenine dinucleotide binding"/>
    <property type="evidence" value="ECO:0007669"/>
    <property type="project" value="UniProtKB-UniRule"/>
</dbReference>
<dbReference type="PROSITE" id="PS50103">
    <property type="entry name" value="ZF_C3H1"/>
    <property type="match status" value="1"/>
</dbReference>
<keyword evidence="10 17" id="KW-0560">Oxidoreductase</keyword>
<comment type="catalytic activity">
    <reaction evidence="14">
        <text>a 5,6-dihydrouridine in mRNA + NADP(+) = a uridine in mRNA + NADPH + H(+)</text>
        <dbReference type="Rhea" id="RHEA:69855"/>
        <dbReference type="Rhea" id="RHEA-COMP:14658"/>
        <dbReference type="Rhea" id="RHEA-COMP:17789"/>
        <dbReference type="ChEBI" id="CHEBI:15378"/>
        <dbReference type="ChEBI" id="CHEBI:57783"/>
        <dbReference type="ChEBI" id="CHEBI:58349"/>
        <dbReference type="ChEBI" id="CHEBI:65315"/>
        <dbReference type="ChEBI" id="CHEBI:74443"/>
    </reaction>
    <physiologicalReaction direction="right-to-left" evidence="14">
        <dbReference type="Rhea" id="RHEA:69857"/>
    </physiologicalReaction>
</comment>
<evidence type="ECO:0000256" key="17">
    <source>
        <dbReference type="RuleBase" id="RU291113"/>
    </source>
</evidence>
<dbReference type="InterPro" id="IPR013785">
    <property type="entry name" value="Aldolase_TIM"/>
</dbReference>
<dbReference type="GeneID" id="37036624"/>
<keyword evidence="8 16" id="KW-0863">Zinc-finger</keyword>
<evidence type="ECO:0000256" key="2">
    <source>
        <dbReference type="ARBA" id="ARBA00012376"/>
    </source>
</evidence>
<dbReference type="InterPro" id="IPR000571">
    <property type="entry name" value="Znf_CCCH"/>
</dbReference>
<evidence type="ECO:0000256" key="15">
    <source>
        <dbReference type="ARBA" id="ARBA00049513"/>
    </source>
</evidence>
<evidence type="ECO:0000256" key="16">
    <source>
        <dbReference type="PROSITE-ProRule" id="PRU00723"/>
    </source>
</evidence>
<proteinExistence type="inferred from homology"/>
<evidence type="ECO:0000256" key="9">
    <source>
        <dbReference type="ARBA" id="ARBA00022857"/>
    </source>
</evidence>
<reference evidence="20 21" key="1">
    <citation type="journal article" date="2018" name="Mol. Biol. Evol.">
        <title>Broad Genomic Sampling Reveals a Smut Pathogenic Ancestry of the Fungal Clade Ustilaginomycotina.</title>
        <authorList>
            <person name="Kijpornyongpan T."/>
            <person name="Mondo S.J."/>
            <person name="Barry K."/>
            <person name="Sandor L."/>
            <person name="Lee J."/>
            <person name="Lipzen A."/>
            <person name="Pangilinan J."/>
            <person name="LaButti K."/>
            <person name="Hainaut M."/>
            <person name="Henrissat B."/>
            <person name="Grigoriev I.V."/>
            <person name="Spatafora J.W."/>
            <person name="Aime M.C."/>
        </authorList>
    </citation>
    <scope>NUCLEOTIDE SEQUENCE [LARGE SCALE GENOMIC DNA]</scope>
    <source>
        <strain evidence="20 21">MCA 4658</strain>
    </source>
</reference>
<dbReference type="GO" id="GO:0106414">
    <property type="term" value="F:mRNA dihydrouridine synthase activity"/>
    <property type="evidence" value="ECO:0007669"/>
    <property type="project" value="RHEA"/>
</dbReference>
<comment type="cofactor">
    <cofactor evidence="1 17">
        <name>FMN</name>
        <dbReference type="ChEBI" id="CHEBI:58210"/>
    </cofactor>
</comment>
<feature type="compositionally biased region" description="Basic and acidic residues" evidence="18">
    <location>
        <begin position="97"/>
        <end position="109"/>
    </location>
</feature>
<dbReference type="GO" id="GO:0008270">
    <property type="term" value="F:zinc ion binding"/>
    <property type="evidence" value="ECO:0007669"/>
    <property type="project" value="UniProtKB-KW"/>
</dbReference>
<dbReference type="PANTHER" id="PTHR45846:SF1">
    <property type="entry name" value="TRNA-DIHYDROURIDINE(47) SYNTHASE [NAD(P)(+)]-LIKE"/>
    <property type="match status" value="1"/>
</dbReference>
<evidence type="ECO:0000256" key="11">
    <source>
        <dbReference type="ARBA" id="ARBA00023027"/>
    </source>
</evidence>
<accession>A0A316VRB8</accession>
<evidence type="ECO:0000256" key="4">
    <source>
        <dbReference type="ARBA" id="ARBA00022630"/>
    </source>
</evidence>
<comment type="catalytic activity">
    <reaction evidence="13">
        <text>a 5,6-dihydrouridine in mRNA + NAD(+) = a uridine in mRNA + NADH + H(+)</text>
        <dbReference type="Rhea" id="RHEA:69851"/>
        <dbReference type="Rhea" id="RHEA-COMP:14658"/>
        <dbReference type="Rhea" id="RHEA-COMP:17789"/>
        <dbReference type="ChEBI" id="CHEBI:15378"/>
        <dbReference type="ChEBI" id="CHEBI:57540"/>
        <dbReference type="ChEBI" id="CHEBI:57945"/>
        <dbReference type="ChEBI" id="CHEBI:65315"/>
        <dbReference type="ChEBI" id="CHEBI:74443"/>
    </reaction>
    <physiologicalReaction direction="right-to-left" evidence="13">
        <dbReference type="Rhea" id="RHEA:69853"/>
    </physiologicalReaction>
</comment>
<feature type="region of interest" description="Disordered" evidence="18">
    <location>
        <begin position="381"/>
        <end position="402"/>
    </location>
</feature>
<feature type="region of interest" description="Disordered" evidence="18">
    <location>
        <begin position="313"/>
        <end position="334"/>
    </location>
</feature>
<dbReference type="InParanoid" id="A0A316VRB8"/>
<gene>
    <name evidence="20" type="ORF">IE81DRAFT_326207</name>
</gene>
<feature type="domain" description="C3H1-type" evidence="19">
    <location>
        <begin position="144"/>
        <end position="172"/>
    </location>
</feature>
<keyword evidence="21" id="KW-1185">Reference proteome</keyword>
<evidence type="ECO:0000256" key="18">
    <source>
        <dbReference type="SAM" id="MobiDB-lite"/>
    </source>
</evidence>
<dbReference type="RefSeq" id="XP_025366924.1">
    <property type="nucleotide sequence ID" value="XM_025514754.1"/>
</dbReference>
<evidence type="ECO:0000313" key="21">
    <source>
        <dbReference type="Proteomes" id="UP000245783"/>
    </source>
</evidence>
<name>A0A316VRB8_9BASI</name>
<feature type="zinc finger region" description="C3H1-type" evidence="16">
    <location>
        <begin position="144"/>
        <end position="172"/>
    </location>
</feature>
<evidence type="ECO:0000313" key="20">
    <source>
        <dbReference type="EMBL" id="PWN39764.1"/>
    </source>
</evidence>
<evidence type="ECO:0000256" key="6">
    <source>
        <dbReference type="ARBA" id="ARBA00022664"/>
    </source>
</evidence>
<keyword evidence="4 17" id="KW-0285">Flavoprotein</keyword>
<keyword evidence="5 17" id="KW-0288">FMN</keyword>
<dbReference type="PROSITE" id="PS01136">
    <property type="entry name" value="UPF0034"/>
    <property type="match status" value="1"/>
</dbReference>
<dbReference type="OrthoDB" id="259935at2759"/>
<feature type="compositionally biased region" description="Polar residues" evidence="18">
    <location>
        <begin position="383"/>
        <end position="400"/>
    </location>
</feature>